<dbReference type="OMA" id="GCRHNKV"/>
<evidence type="ECO:0000313" key="5">
    <source>
        <dbReference type="Proteomes" id="UP000007800"/>
    </source>
</evidence>
<evidence type="ECO:0000259" key="3">
    <source>
        <dbReference type="Pfam" id="PF01370"/>
    </source>
</evidence>
<dbReference type="Gene3D" id="3.40.50.720">
    <property type="entry name" value="NAD(P)-binding Rossmann-like Domain"/>
    <property type="match status" value="2"/>
</dbReference>
<dbReference type="Proteomes" id="UP000007800">
    <property type="component" value="Unassembled WGS sequence"/>
</dbReference>
<sequence>MSQHVLVTGGAGFIGSHVAEALLRRGCRVTSVDSLNEYYDVSIKKEALNRLEIVSQEIGAGSLYAFHCIDLTNASAIEGVLDKVGHEVDVICHLAAQAGVRYSIDHAAEVVAANITATVNVFELARKRNIKNSESADKPISQYAATKRSCELFAETYAHLYGLDIIMLRFFTVYGPRGRPDMACFKFIDAIENGRPITKFGDGSMVREFTYISDIVEGVLSAIDRLERPDGRGVIQGRMCDGWYRLEVALVNLGGGSCHTLNEFIDTIEAELGRKAVIQQMPTQPGDVFMTSADQELAKRILNFTPRVSLREGIRATVEWYRQWKRDQGKRGGSKTA</sequence>
<dbReference type="AlphaFoldDB" id="C5K7Y4"/>
<dbReference type="SUPFAM" id="SSF51735">
    <property type="entry name" value="NAD(P)-binding Rossmann-fold domains"/>
    <property type="match status" value="1"/>
</dbReference>
<comment type="similarity">
    <text evidence="1">Belongs to the NAD(P)-dependent epimerase/dehydratase family.</text>
</comment>
<dbReference type="GeneID" id="9057660"/>
<dbReference type="Pfam" id="PF01370">
    <property type="entry name" value="Epimerase"/>
    <property type="match status" value="1"/>
</dbReference>
<dbReference type="RefSeq" id="XP_002787873.1">
    <property type="nucleotide sequence ID" value="XM_002787827.1"/>
</dbReference>
<evidence type="ECO:0000256" key="2">
    <source>
        <dbReference type="ARBA" id="ARBA00023027"/>
    </source>
</evidence>
<name>C5K7Y4_PERM5</name>
<organism evidence="5">
    <name type="scientific">Perkinsus marinus (strain ATCC 50983 / TXsc)</name>
    <dbReference type="NCBI Taxonomy" id="423536"/>
    <lineage>
        <taxon>Eukaryota</taxon>
        <taxon>Sar</taxon>
        <taxon>Alveolata</taxon>
        <taxon>Perkinsozoa</taxon>
        <taxon>Perkinsea</taxon>
        <taxon>Perkinsida</taxon>
        <taxon>Perkinsidae</taxon>
        <taxon>Perkinsus</taxon>
    </lineage>
</organism>
<protein>
    <submittedName>
        <fullName evidence="4">Protein capI, putative</fullName>
    </submittedName>
</protein>
<feature type="domain" description="NAD-dependent epimerase/dehydratase" evidence="3">
    <location>
        <begin position="5"/>
        <end position="228"/>
    </location>
</feature>
<evidence type="ECO:0000313" key="4">
    <source>
        <dbReference type="EMBL" id="EER19669.1"/>
    </source>
</evidence>
<proteinExistence type="inferred from homology"/>
<keyword evidence="2" id="KW-0520">NAD</keyword>
<dbReference type="PANTHER" id="PTHR43574">
    <property type="entry name" value="EPIMERASE-RELATED"/>
    <property type="match status" value="1"/>
</dbReference>
<dbReference type="PRINTS" id="PR01713">
    <property type="entry name" value="NUCEPIMERASE"/>
</dbReference>
<evidence type="ECO:0000256" key="1">
    <source>
        <dbReference type="ARBA" id="ARBA00007637"/>
    </source>
</evidence>
<keyword evidence="5" id="KW-1185">Reference proteome</keyword>
<dbReference type="InterPro" id="IPR001509">
    <property type="entry name" value="Epimerase_deHydtase"/>
</dbReference>
<dbReference type="OrthoDB" id="202470at2759"/>
<dbReference type="Gene3D" id="3.90.25.10">
    <property type="entry name" value="UDP-galactose 4-epimerase, domain 1"/>
    <property type="match status" value="1"/>
</dbReference>
<dbReference type="InParanoid" id="C5K7Y4"/>
<gene>
    <name evidence="4" type="ORF">Pmar_PMAR012657</name>
</gene>
<reference evidence="4 5" key="1">
    <citation type="submission" date="2008-07" db="EMBL/GenBank/DDBJ databases">
        <authorList>
            <person name="El-Sayed N."/>
            <person name="Caler E."/>
            <person name="Inman J."/>
            <person name="Amedeo P."/>
            <person name="Hass B."/>
            <person name="Wortman J."/>
        </authorList>
    </citation>
    <scope>NUCLEOTIDE SEQUENCE [LARGE SCALE GENOMIC DNA]</scope>
    <source>
        <strain evidence="5">ATCC 50983 / TXsc</strain>
    </source>
</reference>
<dbReference type="EMBL" id="GG671079">
    <property type="protein sequence ID" value="EER19669.1"/>
    <property type="molecule type" value="Genomic_DNA"/>
</dbReference>
<accession>C5K7Y4</accession>
<dbReference type="InterPro" id="IPR036291">
    <property type="entry name" value="NAD(P)-bd_dom_sf"/>
</dbReference>